<gene>
    <name evidence="7" type="ORF">DIT68_10570</name>
</gene>
<dbReference type="PROSITE" id="PS51007">
    <property type="entry name" value="CYTC"/>
    <property type="match status" value="1"/>
</dbReference>
<comment type="caution">
    <text evidence="7">The sequence shown here is derived from an EMBL/GenBank/DDBJ whole genome shotgun (WGS) entry which is preliminary data.</text>
</comment>
<dbReference type="EMBL" id="QFRJ01000008">
    <property type="protein sequence ID" value="PWH85076.1"/>
    <property type="molecule type" value="Genomic_DNA"/>
</dbReference>
<reference evidence="7 8" key="2">
    <citation type="submission" date="2018-05" db="EMBL/GenBank/DDBJ databases">
        <authorList>
            <person name="Lanie J.A."/>
            <person name="Ng W.-L."/>
            <person name="Kazmierczak K.M."/>
            <person name="Andrzejewski T.M."/>
            <person name="Davidsen T.M."/>
            <person name="Wayne K.J."/>
            <person name="Tettelin H."/>
            <person name="Glass J.I."/>
            <person name="Rusch D."/>
            <person name="Podicherti R."/>
            <person name="Tsui H.-C.T."/>
            <person name="Winkler M.E."/>
        </authorList>
    </citation>
    <scope>NUCLEOTIDE SEQUENCE [LARGE SCALE GENOMIC DNA]</scope>
    <source>
        <strain evidence="7 8">C305</strain>
    </source>
</reference>
<feature type="signal peptide" evidence="5">
    <location>
        <begin position="1"/>
        <end position="20"/>
    </location>
</feature>
<keyword evidence="1 4" id="KW-0349">Heme</keyword>
<name>A0A2U2XBA4_9FLAO</name>
<evidence type="ECO:0000256" key="3">
    <source>
        <dbReference type="ARBA" id="ARBA00023004"/>
    </source>
</evidence>
<dbReference type="InterPro" id="IPR036909">
    <property type="entry name" value="Cyt_c-like_dom_sf"/>
</dbReference>
<dbReference type="OrthoDB" id="1494333at2"/>
<sequence>MKKIILLLTSSILLFLSCNGKPENTSKVLGTEEIPEIQSINTLHKSEGLSLLKNNCFSCHNPNSESHDNMIAPPLAGIKHKYKQLYKTEELFIAQMSDFVNNPTKENAIMKGPVKRFGLMPKTPLKKSEIQEIVKFIYKTELPKPKWFKEHFEEKHNIEWEKR</sequence>
<evidence type="ECO:0000256" key="4">
    <source>
        <dbReference type="PROSITE-ProRule" id="PRU00433"/>
    </source>
</evidence>
<organism evidence="7 8">
    <name type="scientific">Brumimicrobium oceani</name>
    <dbReference type="NCBI Taxonomy" id="2100725"/>
    <lineage>
        <taxon>Bacteria</taxon>
        <taxon>Pseudomonadati</taxon>
        <taxon>Bacteroidota</taxon>
        <taxon>Flavobacteriia</taxon>
        <taxon>Flavobacteriales</taxon>
        <taxon>Crocinitomicaceae</taxon>
        <taxon>Brumimicrobium</taxon>
    </lineage>
</organism>
<evidence type="ECO:0000259" key="6">
    <source>
        <dbReference type="PROSITE" id="PS51007"/>
    </source>
</evidence>
<dbReference type="GO" id="GO:0009055">
    <property type="term" value="F:electron transfer activity"/>
    <property type="evidence" value="ECO:0007669"/>
    <property type="project" value="InterPro"/>
</dbReference>
<keyword evidence="2 4" id="KW-0479">Metal-binding</keyword>
<evidence type="ECO:0000256" key="2">
    <source>
        <dbReference type="ARBA" id="ARBA00022723"/>
    </source>
</evidence>
<dbReference type="AlphaFoldDB" id="A0A2U2XBA4"/>
<evidence type="ECO:0000313" key="7">
    <source>
        <dbReference type="EMBL" id="PWH85076.1"/>
    </source>
</evidence>
<keyword evidence="8" id="KW-1185">Reference proteome</keyword>
<protein>
    <recommendedName>
        <fullName evidence="6">Cytochrome c domain-containing protein</fullName>
    </recommendedName>
</protein>
<keyword evidence="3 4" id="KW-0408">Iron</keyword>
<evidence type="ECO:0000256" key="5">
    <source>
        <dbReference type="SAM" id="SignalP"/>
    </source>
</evidence>
<dbReference type="InterPro" id="IPR009056">
    <property type="entry name" value="Cyt_c-like_dom"/>
</dbReference>
<dbReference type="Proteomes" id="UP000245370">
    <property type="component" value="Unassembled WGS sequence"/>
</dbReference>
<keyword evidence="5" id="KW-0732">Signal</keyword>
<evidence type="ECO:0000256" key="1">
    <source>
        <dbReference type="ARBA" id="ARBA00022617"/>
    </source>
</evidence>
<dbReference type="GO" id="GO:0020037">
    <property type="term" value="F:heme binding"/>
    <property type="evidence" value="ECO:0007669"/>
    <property type="project" value="InterPro"/>
</dbReference>
<dbReference type="SUPFAM" id="SSF46626">
    <property type="entry name" value="Cytochrome c"/>
    <property type="match status" value="1"/>
</dbReference>
<accession>A0A2U2XBA4</accession>
<dbReference type="Pfam" id="PF00034">
    <property type="entry name" value="Cytochrom_C"/>
    <property type="match status" value="1"/>
</dbReference>
<proteinExistence type="predicted"/>
<feature type="chain" id="PRO_5015705988" description="Cytochrome c domain-containing protein" evidence="5">
    <location>
        <begin position="21"/>
        <end position="163"/>
    </location>
</feature>
<dbReference type="GO" id="GO:0046872">
    <property type="term" value="F:metal ion binding"/>
    <property type="evidence" value="ECO:0007669"/>
    <property type="project" value="UniProtKB-KW"/>
</dbReference>
<feature type="domain" description="Cytochrome c" evidence="6">
    <location>
        <begin position="43"/>
        <end position="141"/>
    </location>
</feature>
<dbReference type="PROSITE" id="PS51257">
    <property type="entry name" value="PROKAR_LIPOPROTEIN"/>
    <property type="match status" value="1"/>
</dbReference>
<reference evidence="7 8" key="1">
    <citation type="submission" date="2018-05" db="EMBL/GenBank/DDBJ databases">
        <title>Brumimicrobium oceani sp. nov., isolated from coastal sediment.</title>
        <authorList>
            <person name="Kou Y."/>
        </authorList>
    </citation>
    <scope>NUCLEOTIDE SEQUENCE [LARGE SCALE GENOMIC DNA]</scope>
    <source>
        <strain evidence="7 8">C305</strain>
    </source>
</reference>
<evidence type="ECO:0000313" key="8">
    <source>
        <dbReference type="Proteomes" id="UP000245370"/>
    </source>
</evidence>
<dbReference type="RefSeq" id="WP_109359777.1">
    <property type="nucleotide sequence ID" value="NZ_QFRJ01000008.1"/>
</dbReference>
<dbReference type="Gene3D" id="1.10.760.10">
    <property type="entry name" value="Cytochrome c-like domain"/>
    <property type="match status" value="1"/>
</dbReference>